<protein>
    <submittedName>
        <fullName evidence="9">Putative snare protein tlg2/syntaxin 16</fullName>
    </submittedName>
</protein>
<reference evidence="9" key="1">
    <citation type="submission" date="2020-03" db="EMBL/GenBank/DDBJ databases">
        <title>A transcriptome and proteome of the tick Rhipicephalus microplus shaped by the genetic composition of its hosts and developmental stage.</title>
        <authorList>
            <person name="Garcia G.R."/>
            <person name="Ribeiro J.M.C."/>
            <person name="Maruyama S.R."/>
            <person name="Gardinasse L.G."/>
            <person name="Nelson K."/>
            <person name="Ferreira B.R."/>
            <person name="Andrade T.G."/>
            <person name="Santos I.K.F.M."/>
        </authorList>
    </citation>
    <scope>NUCLEOTIDE SEQUENCE</scope>
    <source>
        <strain evidence="9">NSGR</strain>
        <tissue evidence="9">Salivary glands</tissue>
    </source>
</reference>
<keyword evidence="5" id="KW-1133">Transmembrane helix</keyword>
<dbReference type="GO" id="GO:0006886">
    <property type="term" value="P:intracellular protein transport"/>
    <property type="evidence" value="ECO:0007669"/>
    <property type="project" value="TreeGrafter"/>
</dbReference>
<keyword evidence="2" id="KW-0813">Transport</keyword>
<evidence type="ECO:0000256" key="5">
    <source>
        <dbReference type="ARBA" id="ARBA00022989"/>
    </source>
</evidence>
<name>A0A6G5A8G4_RHIMP</name>
<dbReference type="GO" id="GO:0006906">
    <property type="term" value="P:vesicle fusion"/>
    <property type="evidence" value="ECO:0007669"/>
    <property type="project" value="TreeGrafter"/>
</dbReference>
<dbReference type="OrthoDB" id="10251371at2759"/>
<proteinExistence type="predicted"/>
<evidence type="ECO:0000256" key="4">
    <source>
        <dbReference type="ARBA" id="ARBA00022927"/>
    </source>
</evidence>
<keyword evidence="4" id="KW-0653">Protein transport</keyword>
<dbReference type="GO" id="GO:0000139">
    <property type="term" value="C:Golgi membrane"/>
    <property type="evidence" value="ECO:0007669"/>
    <property type="project" value="UniProtKB-SubCell"/>
</dbReference>
<keyword evidence="3" id="KW-0812">Transmembrane</keyword>
<dbReference type="AlphaFoldDB" id="A0A6G5A8G4"/>
<comment type="subcellular location">
    <subcellularLocation>
        <location evidence="1">Golgi apparatus membrane</location>
        <topology evidence="1">Single-pass type IV membrane protein</topology>
    </subcellularLocation>
</comment>
<dbReference type="VEuPathDB" id="VectorBase:LOC119183816"/>
<dbReference type="GO" id="GO:0031201">
    <property type="term" value="C:SNARE complex"/>
    <property type="evidence" value="ECO:0007669"/>
    <property type="project" value="TreeGrafter"/>
</dbReference>
<dbReference type="PANTHER" id="PTHR19957:SF83">
    <property type="entry name" value="SYNTAXIN-16"/>
    <property type="match status" value="1"/>
</dbReference>
<evidence type="ECO:0000256" key="6">
    <source>
        <dbReference type="ARBA" id="ARBA00023034"/>
    </source>
</evidence>
<dbReference type="InterPro" id="IPR045242">
    <property type="entry name" value="Syntaxin"/>
</dbReference>
<evidence type="ECO:0000256" key="3">
    <source>
        <dbReference type="ARBA" id="ARBA00022692"/>
    </source>
</evidence>
<dbReference type="PANTHER" id="PTHR19957">
    <property type="entry name" value="SYNTAXIN"/>
    <property type="match status" value="1"/>
</dbReference>
<keyword evidence="8" id="KW-0472">Membrane</keyword>
<evidence type="ECO:0000256" key="8">
    <source>
        <dbReference type="ARBA" id="ARBA00023136"/>
    </source>
</evidence>
<keyword evidence="7" id="KW-0175">Coiled coil</keyword>
<sequence length="251" mass="29005">MVTRSLTEAFVLMRNNALQSKHIFGDHVHEDTVALVGRDVETGMGIYKDVAEPPRWIDALEEVNYQMTKIRDKLKELSALHDRHLNRPTFDESSLEEDEIEQTTHQLAQLFSHCQQLLSVIQQGVQHGSNAKEAHLAQNVVRSVASSLQSLSSSFRSSQTTYCKRLQSREEHSNKFFDVPFYMEETQLSPERFGGDHQLQMEDQLFLEDNTEMVQIREREINNILRSITELNFIFKDIANMVAEQVCLCVY</sequence>
<organism evidence="9">
    <name type="scientific">Rhipicephalus microplus</name>
    <name type="common">Cattle tick</name>
    <name type="synonym">Boophilus microplus</name>
    <dbReference type="NCBI Taxonomy" id="6941"/>
    <lineage>
        <taxon>Eukaryota</taxon>
        <taxon>Metazoa</taxon>
        <taxon>Ecdysozoa</taxon>
        <taxon>Arthropoda</taxon>
        <taxon>Chelicerata</taxon>
        <taxon>Arachnida</taxon>
        <taxon>Acari</taxon>
        <taxon>Parasitiformes</taxon>
        <taxon>Ixodida</taxon>
        <taxon>Ixodoidea</taxon>
        <taxon>Ixodidae</taxon>
        <taxon>Rhipicephalinae</taxon>
        <taxon>Rhipicephalus</taxon>
        <taxon>Boophilus</taxon>
    </lineage>
</organism>
<dbReference type="GO" id="GO:0005484">
    <property type="term" value="F:SNAP receptor activity"/>
    <property type="evidence" value="ECO:0007669"/>
    <property type="project" value="TreeGrafter"/>
</dbReference>
<evidence type="ECO:0000256" key="7">
    <source>
        <dbReference type="ARBA" id="ARBA00023054"/>
    </source>
</evidence>
<dbReference type="InterPro" id="IPR010989">
    <property type="entry name" value="SNARE"/>
</dbReference>
<keyword evidence="6" id="KW-0333">Golgi apparatus</keyword>
<dbReference type="GO" id="GO:0048278">
    <property type="term" value="P:vesicle docking"/>
    <property type="evidence" value="ECO:0007669"/>
    <property type="project" value="TreeGrafter"/>
</dbReference>
<dbReference type="EMBL" id="GIKN01005009">
    <property type="protein sequence ID" value="NIE47282.1"/>
    <property type="molecule type" value="Transcribed_RNA"/>
</dbReference>
<accession>A0A6G5A8G4</accession>
<dbReference type="Gene3D" id="1.20.58.70">
    <property type="match status" value="1"/>
</dbReference>
<evidence type="ECO:0000256" key="2">
    <source>
        <dbReference type="ARBA" id="ARBA00022448"/>
    </source>
</evidence>
<dbReference type="GO" id="GO:0000149">
    <property type="term" value="F:SNARE binding"/>
    <property type="evidence" value="ECO:0007669"/>
    <property type="project" value="TreeGrafter"/>
</dbReference>
<evidence type="ECO:0000313" key="9">
    <source>
        <dbReference type="EMBL" id="NIE47282.1"/>
    </source>
</evidence>
<dbReference type="SUPFAM" id="SSF47661">
    <property type="entry name" value="t-snare proteins"/>
    <property type="match status" value="1"/>
</dbReference>
<evidence type="ECO:0000256" key="1">
    <source>
        <dbReference type="ARBA" id="ARBA00004409"/>
    </source>
</evidence>